<reference evidence="2 3" key="1">
    <citation type="submission" date="2023-10" db="EMBL/GenBank/DDBJ databases">
        <authorList>
            <person name="Maclean D."/>
            <person name="Macfadyen A."/>
        </authorList>
    </citation>
    <scope>NUCLEOTIDE SEQUENCE [LARGE SCALE GENOMIC DNA]</scope>
</reference>
<dbReference type="Proteomes" id="UP001314263">
    <property type="component" value="Unassembled WGS sequence"/>
</dbReference>
<dbReference type="EMBL" id="CAUYUE010000005">
    <property type="protein sequence ID" value="CAK0779425.1"/>
    <property type="molecule type" value="Genomic_DNA"/>
</dbReference>
<proteinExistence type="predicted"/>
<keyword evidence="3" id="KW-1185">Reference proteome</keyword>
<organism evidence="2 3">
    <name type="scientific">Coccomyxa viridis</name>
    <dbReference type="NCBI Taxonomy" id="1274662"/>
    <lineage>
        <taxon>Eukaryota</taxon>
        <taxon>Viridiplantae</taxon>
        <taxon>Chlorophyta</taxon>
        <taxon>core chlorophytes</taxon>
        <taxon>Trebouxiophyceae</taxon>
        <taxon>Trebouxiophyceae incertae sedis</taxon>
        <taxon>Coccomyxaceae</taxon>
        <taxon>Coccomyxa</taxon>
    </lineage>
</organism>
<dbReference type="AlphaFoldDB" id="A0AAV1I433"/>
<comment type="caution">
    <text evidence="2">The sequence shown here is derived from an EMBL/GenBank/DDBJ whole genome shotgun (WGS) entry which is preliminary data.</text>
</comment>
<evidence type="ECO:0000313" key="2">
    <source>
        <dbReference type="EMBL" id="CAK0779425.1"/>
    </source>
</evidence>
<accession>A0AAV1I433</accession>
<evidence type="ECO:0000313" key="3">
    <source>
        <dbReference type="Proteomes" id="UP001314263"/>
    </source>
</evidence>
<sequence>MTAPEPDAAQSKASSPGTTEVVKPAPQALLVLPSVKQCIALEVACAFAGASAGAKRLSEASASGTA</sequence>
<feature type="region of interest" description="Disordered" evidence="1">
    <location>
        <begin position="1"/>
        <end position="21"/>
    </location>
</feature>
<protein>
    <submittedName>
        <fullName evidence="2">Uncharacterized protein</fullName>
    </submittedName>
</protein>
<evidence type="ECO:0000256" key="1">
    <source>
        <dbReference type="SAM" id="MobiDB-lite"/>
    </source>
</evidence>
<gene>
    <name evidence="2" type="ORF">CVIRNUC_004771</name>
</gene>
<name>A0AAV1I433_9CHLO</name>